<reference evidence="2" key="1">
    <citation type="submission" date="2021-03" db="EMBL/GenBank/DDBJ databases">
        <title>Bacillus suaedae sp. nov., isolated from Suaeda aralocaspica.</title>
        <authorList>
            <person name="Lei R.F.R."/>
        </authorList>
    </citation>
    <scope>NUCLEOTIDE SEQUENCE</scope>
    <source>
        <strain evidence="2">YZJH907-2</strain>
    </source>
</reference>
<gene>
    <name evidence="2" type="ORF">J7W16_01405</name>
</gene>
<protein>
    <submittedName>
        <fullName evidence="2">DUF2953 domain-containing protein</fullName>
    </submittedName>
</protein>
<keyword evidence="1" id="KW-1133">Transmembrane helix</keyword>
<evidence type="ECO:0000256" key="1">
    <source>
        <dbReference type="SAM" id="Phobius"/>
    </source>
</evidence>
<accession>A0A940WX06</accession>
<name>A0A940WX06_9BACI</name>
<organism evidence="2 3">
    <name type="scientific">Halalkalibacter suaedae</name>
    <dbReference type="NCBI Taxonomy" id="2822140"/>
    <lineage>
        <taxon>Bacteria</taxon>
        <taxon>Bacillati</taxon>
        <taxon>Bacillota</taxon>
        <taxon>Bacilli</taxon>
        <taxon>Bacillales</taxon>
        <taxon>Bacillaceae</taxon>
        <taxon>Halalkalibacter</taxon>
    </lineage>
</organism>
<feature type="transmembrane region" description="Helical" evidence="1">
    <location>
        <begin position="6"/>
        <end position="24"/>
    </location>
</feature>
<dbReference type="EMBL" id="JAGKSQ010000001">
    <property type="protein sequence ID" value="MBP3949770.1"/>
    <property type="molecule type" value="Genomic_DNA"/>
</dbReference>
<dbReference type="Pfam" id="PF11167">
    <property type="entry name" value="DUF2953"/>
    <property type="match status" value="1"/>
</dbReference>
<sequence length="219" mass="25593">MTWMIIIAILLILFCIIIVTKVKVQTMYRHRKDDDLLEVKVYVWWIRVYTFSAPVIKLDDDSFSLEVEEEQQIGPTESKKKGRITPQIVVEKLRLLRDFLDHVVGLHKIIKRFLKKVKVHNFEWHSGIGVADAAYTAQLTGVVWSLKGAIVGVLSKYMRFQQMPKLSVDPHFQMMITHTNLSCMISFRIGQAMIAGLMLLKHWRRRPKFKQSHSVEENM</sequence>
<comment type="caution">
    <text evidence="2">The sequence shown here is derived from an EMBL/GenBank/DDBJ whole genome shotgun (WGS) entry which is preliminary data.</text>
</comment>
<evidence type="ECO:0000313" key="3">
    <source>
        <dbReference type="Proteomes" id="UP000678228"/>
    </source>
</evidence>
<keyword evidence="1" id="KW-0472">Membrane</keyword>
<dbReference type="InterPro" id="IPR021338">
    <property type="entry name" value="DUF2953"/>
</dbReference>
<dbReference type="Proteomes" id="UP000678228">
    <property type="component" value="Unassembled WGS sequence"/>
</dbReference>
<evidence type="ECO:0000313" key="2">
    <source>
        <dbReference type="EMBL" id="MBP3949770.1"/>
    </source>
</evidence>
<proteinExistence type="predicted"/>
<keyword evidence="1" id="KW-0812">Transmembrane</keyword>
<dbReference type="AlphaFoldDB" id="A0A940WX06"/>
<dbReference type="RefSeq" id="WP_210595144.1">
    <property type="nucleotide sequence ID" value="NZ_JAGKSQ010000001.1"/>
</dbReference>
<keyword evidence="3" id="KW-1185">Reference proteome</keyword>